<protein>
    <recommendedName>
        <fullName evidence="3">Uracil-DNA glycosylase-like domain-containing protein</fullName>
    </recommendedName>
</protein>
<gene>
    <name evidence="1" type="ORF">H0A61_00758</name>
</gene>
<evidence type="ECO:0000313" key="1">
    <source>
        <dbReference type="EMBL" id="QSQ08436.1"/>
    </source>
</evidence>
<dbReference type="AlphaFoldDB" id="A0A8A0RMK8"/>
<dbReference type="InterPro" id="IPR036895">
    <property type="entry name" value="Uracil-DNA_glycosylase-like_sf"/>
</dbReference>
<reference evidence="1" key="1">
    <citation type="submission" date="2020-07" db="EMBL/GenBank/DDBJ databases">
        <title>Koleobacter methoxysyntrophicus gen. nov., sp. nov., a novel anaerobic bacterium isolated from deep subsurface oil field and proposal of Koleobacterales ord. nov. in the phylum Firmicutes.</title>
        <authorList>
            <person name="Sakamoto S."/>
            <person name="Tamaki H."/>
        </authorList>
    </citation>
    <scope>NUCLEOTIDE SEQUENCE</scope>
    <source>
        <strain evidence="1">NRmbB1</strain>
    </source>
</reference>
<evidence type="ECO:0008006" key="3">
    <source>
        <dbReference type="Google" id="ProtNLM"/>
    </source>
</evidence>
<name>A0A8A0RMK8_9FIRM</name>
<evidence type="ECO:0000313" key="2">
    <source>
        <dbReference type="Proteomes" id="UP000662904"/>
    </source>
</evidence>
<sequence length="245" mass="27836">MVISQDSLSRDAGSIVLFAHLFNEINSQGEYDFYISGLNENQNFGYKNWRMVRDQFIRWNIDLDFCYITDAAKVYKEGSWKDGDFDRVRSKILLEREINICEPDLIIMLGAKPLNLLKKKLKYSSIVEKGETISVKGIECVMSPFITGQGPTQRNYKKRLDIASEIIRSRVVAHPLVVYQHLLVERLAGGIDVCAAVRFNVQECAVFHVDKTLQGTAGIVGLEGYLLFYPLAALFGNSLQRQLVF</sequence>
<dbReference type="EMBL" id="CP059066">
    <property type="protein sequence ID" value="QSQ08436.1"/>
    <property type="molecule type" value="Genomic_DNA"/>
</dbReference>
<organism evidence="1 2">
    <name type="scientific">Koleobacter methoxysyntrophicus</name>
    <dbReference type="NCBI Taxonomy" id="2751313"/>
    <lineage>
        <taxon>Bacteria</taxon>
        <taxon>Bacillati</taxon>
        <taxon>Bacillota</taxon>
        <taxon>Clostridia</taxon>
        <taxon>Koleobacterales</taxon>
        <taxon>Koleobacteraceae</taxon>
        <taxon>Koleobacter</taxon>
    </lineage>
</organism>
<dbReference type="Proteomes" id="UP000662904">
    <property type="component" value="Chromosome"/>
</dbReference>
<accession>A0A8A0RMK8</accession>
<proteinExistence type="predicted"/>
<dbReference type="KEGG" id="kme:H0A61_00758"/>
<keyword evidence="2" id="KW-1185">Reference proteome</keyword>
<dbReference type="SUPFAM" id="SSF52141">
    <property type="entry name" value="Uracil-DNA glycosylase-like"/>
    <property type="match status" value="1"/>
</dbReference>
<dbReference type="Gene3D" id="3.40.470.10">
    <property type="entry name" value="Uracil-DNA glycosylase-like domain"/>
    <property type="match status" value="1"/>
</dbReference>